<name>A0AA38GYG5_TAXCH</name>
<accession>A0AA38GYG5</accession>
<feature type="non-terminal residue" evidence="1">
    <location>
        <position position="68"/>
    </location>
</feature>
<protein>
    <submittedName>
        <fullName evidence="1">Uncharacterized protein</fullName>
    </submittedName>
</protein>
<dbReference type="EMBL" id="JAHRHJ020000001">
    <property type="protein sequence ID" value="KAH9331763.1"/>
    <property type="molecule type" value="Genomic_DNA"/>
</dbReference>
<organism evidence="1 2">
    <name type="scientific">Taxus chinensis</name>
    <name type="common">Chinese yew</name>
    <name type="synonym">Taxus wallichiana var. chinensis</name>
    <dbReference type="NCBI Taxonomy" id="29808"/>
    <lineage>
        <taxon>Eukaryota</taxon>
        <taxon>Viridiplantae</taxon>
        <taxon>Streptophyta</taxon>
        <taxon>Embryophyta</taxon>
        <taxon>Tracheophyta</taxon>
        <taxon>Spermatophyta</taxon>
        <taxon>Pinopsida</taxon>
        <taxon>Pinidae</taxon>
        <taxon>Conifers II</taxon>
        <taxon>Cupressales</taxon>
        <taxon>Taxaceae</taxon>
        <taxon>Taxus</taxon>
    </lineage>
</organism>
<sequence>VGNMGVWLDWTCWGTRPKGPSTAGLGFKGCRFSMMAKVIIAGTLEERPPRGTSSRSQLTIRMGLAHEA</sequence>
<reference evidence="1 2" key="1">
    <citation type="journal article" date="2021" name="Nat. Plants">
        <title>The Taxus genome provides insights into paclitaxel biosynthesis.</title>
        <authorList>
            <person name="Xiong X."/>
            <person name="Gou J."/>
            <person name="Liao Q."/>
            <person name="Li Y."/>
            <person name="Zhou Q."/>
            <person name="Bi G."/>
            <person name="Li C."/>
            <person name="Du R."/>
            <person name="Wang X."/>
            <person name="Sun T."/>
            <person name="Guo L."/>
            <person name="Liang H."/>
            <person name="Lu P."/>
            <person name="Wu Y."/>
            <person name="Zhang Z."/>
            <person name="Ro D.K."/>
            <person name="Shang Y."/>
            <person name="Huang S."/>
            <person name="Yan J."/>
        </authorList>
    </citation>
    <scope>NUCLEOTIDE SEQUENCE [LARGE SCALE GENOMIC DNA]</scope>
    <source>
        <strain evidence="1">Ta-2019</strain>
    </source>
</reference>
<keyword evidence="2" id="KW-1185">Reference proteome</keyword>
<proteinExistence type="predicted"/>
<dbReference type="AlphaFoldDB" id="A0AA38GYG5"/>
<feature type="non-terminal residue" evidence="1">
    <location>
        <position position="1"/>
    </location>
</feature>
<comment type="caution">
    <text evidence="1">The sequence shown here is derived from an EMBL/GenBank/DDBJ whole genome shotgun (WGS) entry which is preliminary data.</text>
</comment>
<evidence type="ECO:0000313" key="1">
    <source>
        <dbReference type="EMBL" id="KAH9331763.1"/>
    </source>
</evidence>
<evidence type="ECO:0000313" key="2">
    <source>
        <dbReference type="Proteomes" id="UP000824469"/>
    </source>
</evidence>
<gene>
    <name evidence="1" type="ORF">KI387_003871</name>
</gene>
<dbReference type="Proteomes" id="UP000824469">
    <property type="component" value="Unassembled WGS sequence"/>
</dbReference>